<evidence type="ECO:0000313" key="8">
    <source>
        <dbReference type="Proteomes" id="UP000295678"/>
    </source>
</evidence>
<dbReference type="InterPro" id="IPR036509">
    <property type="entry name" value="Met_Sox_Rdtase_MsrA_sf"/>
</dbReference>
<evidence type="ECO:0000256" key="3">
    <source>
        <dbReference type="ARBA" id="ARBA00048782"/>
    </source>
</evidence>
<reference evidence="7 8" key="1">
    <citation type="submission" date="2019-03" db="EMBL/GenBank/DDBJ databases">
        <title>Genomic Encyclopedia of Type Strains, Phase IV (KMG-IV): sequencing the most valuable type-strain genomes for metagenomic binning, comparative biology and taxonomic classification.</title>
        <authorList>
            <person name="Goeker M."/>
        </authorList>
    </citation>
    <scope>NUCLEOTIDE SEQUENCE [LARGE SCALE GENOMIC DNA]</scope>
    <source>
        <strain evidence="7 8">DSM 19345</strain>
    </source>
</reference>
<dbReference type="HAMAP" id="MF_01401">
    <property type="entry name" value="MsrA"/>
    <property type="match status" value="1"/>
</dbReference>
<accession>A0A4R3ML21</accession>
<feature type="active site" evidence="4">
    <location>
        <position position="37"/>
    </location>
</feature>
<dbReference type="Pfam" id="PF01625">
    <property type="entry name" value="PMSR"/>
    <property type="match status" value="1"/>
</dbReference>
<evidence type="ECO:0000256" key="2">
    <source>
        <dbReference type="ARBA" id="ARBA00047806"/>
    </source>
</evidence>
<proteinExistence type="inferred from homology"/>
<dbReference type="NCBIfam" id="TIGR00401">
    <property type="entry name" value="msrA"/>
    <property type="match status" value="1"/>
</dbReference>
<dbReference type="InterPro" id="IPR002569">
    <property type="entry name" value="Met_Sox_Rdtase_MsrA_dom"/>
</dbReference>
<dbReference type="EC" id="1.8.4.11" evidence="4"/>
<comment type="catalytic activity">
    <reaction evidence="2 4">
        <text>L-methionyl-[protein] + [thioredoxin]-disulfide + H2O = L-methionyl-(S)-S-oxide-[protein] + [thioredoxin]-dithiol</text>
        <dbReference type="Rhea" id="RHEA:14217"/>
        <dbReference type="Rhea" id="RHEA-COMP:10698"/>
        <dbReference type="Rhea" id="RHEA-COMP:10700"/>
        <dbReference type="Rhea" id="RHEA-COMP:12313"/>
        <dbReference type="Rhea" id="RHEA-COMP:12315"/>
        <dbReference type="ChEBI" id="CHEBI:15377"/>
        <dbReference type="ChEBI" id="CHEBI:16044"/>
        <dbReference type="ChEBI" id="CHEBI:29950"/>
        <dbReference type="ChEBI" id="CHEBI:44120"/>
        <dbReference type="ChEBI" id="CHEBI:50058"/>
        <dbReference type="EC" id="1.8.4.11"/>
    </reaction>
</comment>
<dbReference type="Proteomes" id="UP000295678">
    <property type="component" value="Unassembled WGS sequence"/>
</dbReference>
<evidence type="ECO:0000256" key="5">
    <source>
        <dbReference type="SAM" id="SignalP"/>
    </source>
</evidence>
<organism evidence="7 8">
    <name type="scientific">Tepidamorphus gemmatus</name>
    <dbReference type="NCBI Taxonomy" id="747076"/>
    <lineage>
        <taxon>Bacteria</taxon>
        <taxon>Pseudomonadati</taxon>
        <taxon>Pseudomonadota</taxon>
        <taxon>Alphaproteobacteria</taxon>
        <taxon>Hyphomicrobiales</taxon>
        <taxon>Tepidamorphaceae</taxon>
        <taxon>Tepidamorphus</taxon>
    </lineage>
</organism>
<comment type="function">
    <text evidence="4">Has an important function as a repair enzyme for proteins that have been inactivated by oxidation. Catalyzes the reversible oxidation-reduction of methionine sulfoxide in proteins to methionine.</text>
</comment>
<evidence type="ECO:0000259" key="6">
    <source>
        <dbReference type="Pfam" id="PF01625"/>
    </source>
</evidence>
<keyword evidence="8" id="KW-1185">Reference proteome</keyword>
<name>A0A4R3ML21_9HYPH</name>
<sequence length="195" mass="21688">MQLPRWLLSGLAGLILLALLALPPAARAAEAVFAGGCFWCMEEPFDRIPGVVSTTAGYIGGHLANPTYQQVTTGTTGHVEAVRVVYDPARVSYETLLDVCWRNVDPFDAGGQFCDRGSQYASAIFVRDADQRRAAEASRQGIAKRFGKPVATTIRPAATFYPAEDYHQDYYRTNPLKYKFYRSRCGRDARLRALW</sequence>
<feature type="signal peptide" evidence="5">
    <location>
        <begin position="1"/>
        <end position="28"/>
    </location>
</feature>
<evidence type="ECO:0000256" key="4">
    <source>
        <dbReference type="HAMAP-Rule" id="MF_01401"/>
    </source>
</evidence>
<dbReference type="SUPFAM" id="SSF55068">
    <property type="entry name" value="Peptide methionine sulfoxide reductase"/>
    <property type="match status" value="1"/>
</dbReference>
<comment type="caution">
    <text evidence="7">The sequence shown here is derived from an EMBL/GenBank/DDBJ whole genome shotgun (WGS) entry which is preliminary data.</text>
</comment>
<dbReference type="RefSeq" id="WP_132804855.1">
    <property type="nucleotide sequence ID" value="NZ_SMAK01000001.1"/>
</dbReference>
<dbReference type="PANTHER" id="PTHR43774">
    <property type="entry name" value="PEPTIDE METHIONINE SULFOXIDE REDUCTASE"/>
    <property type="match status" value="1"/>
</dbReference>
<dbReference type="GO" id="GO:0033744">
    <property type="term" value="F:L-methionine:thioredoxin-disulfide S-oxidoreductase activity"/>
    <property type="evidence" value="ECO:0007669"/>
    <property type="project" value="RHEA"/>
</dbReference>
<dbReference type="Gene3D" id="3.30.1060.10">
    <property type="entry name" value="Peptide methionine sulphoxide reductase MsrA"/>
    <property type="match status" value="1"/>
</dbReference>
<dbReference type="AlphaFoldDB" id="A0A4R3ML21"/>
<dbReference type="PANTHER" id="PTHR43774:SF1">
    <property type="entry name" value="PEPTIDE METHIONINE SULFOXIDE REDUCTASE MSRA 2"/>
    <property type="match status" value="1"/>
</dbReference>
<gene>
    <name evidence="4" type="primary">msrA</name>
    <name evidence="7" type="ORF">EDC22_101335</name>
</gene>
<comment type="catalytic activity">
    <reaction evidence="3 4">
        <text>[thioredoxin]-disulfide + L-methionine + H2O = L-methionine (S)-S-oxide + [thioredoxin]-dithiol</text>
        <dbReference type="Rhea" id="RHEA:19993"/>
        <dbReference type="Rhea" id="RHEA-COMP:10698"/>
        <dbReference type="Rhea" id="RHEA-COMP:10700"/>
        <dbReference type="ChEBI" id="CHEBI:15377"/>
        <dbReference type="ChEBI" id="CHEBI:29950"/>
        <dbReference type="ChEBI" id="CHEBI:50058"/>
        <dbReference type="ChEBI" id="CHEBI:57844"/>
        <dbReference type="ChEBI" id="CHEBI:58772"/>
        <dbReference type="EC" id="1.8.4.11"/>
    </reaction>
</comment>
<dbReference type="EMBL" id="SMAK01000001">
    <property type="protein sequence ID" value="TCT13468.1"/>
    <property type="molecule type" value="Genomic_DNA"/>
</dbReference>
<protein>
    <recommendedName>
        <fullName evidence="4">Peptide methionine sulfoxide reductase MsrA</fullName>
        <shortName evidence="4">Protein-methionine-S-oxide reductase</shortName>
        <ecNumber evidence="4">1.8.4.11</ecNumber>
    </recommendedName>
    <alternativeName>
        <fullName evidence="4">Peptide-methionine (S)-S-oxide reductase</fullName>
        <shortName evidence="4">Peptide Met(O) reductase</shortName>
    </alternativeName>
</protein>
<dbReference type="GO" id="GO:0008113">
    <property type="term" value="F:peptide-methionine (S)-S-oxide reductase activity"/>
    <property type="evidence" value="ECO:0007669"/>
    <property type="project" value="UniProtKB-UniRule"/>
</dbReference>
<dbReference type="OrthoDB" id="4174719at2"/>
<evidence type="ECO:0000256" key="1">
    <source>
        <dbReference type="ARBA" id="ARBA00023002"/>
    </source>
</evidence>
<keyword evidence="1 4" id="KW-0560">Oxidoreductase</keyword>
<feature type="domain" description="Peptide methionine sulphoxide reductase MsrA" evidence="6">
    <location>
        <begin position="30"/>
        <end position="179"/>
    </location>
</feature>
<keyword evidence="5" id="KW-0732">Signal</keyword>
<comment type="similarity">
    <text evidence="4">Belongs to the MsrA Met sulfoxide reductase family.</text>
</comment>
<feature type="chain" id="PRO_5020731459" description="Peptide methionine sulfoxide reductase MsrA" evidence="5">
    <location>
        <begin position="29"/>
        <end position="195"/>
    </location>
</feature>
<evidence type="ECO:0000313" key="7">
    <source>
        <dbReference type="EMBL" id="TCT13468.1"/>
    </source>
</evidence>